<dbReference type="EMBL" id="PUGF01000011">
    <property type="protein sequence ID" value="PRC92711.1"/>
    <property type="molecule type" value="Genomic_DNA"/>
</dbReference>
<evidence type="ECO:0000256" key="1">
    <source>
        <dbReference type="SAM" id="Phobius"/>
    </source>
</evidence>
<gene>
    <name evidence="3" type="ORF">S2091_2441</name>
</gene>
<dbReference type="Proteomes" id="UP000237839">
    <property type="component" value="Unassembled WGS sequence"/>
</dbReference>
<organism evidence="3 4">
    <name type="scientific">Solimicrobium silvestre</name>
    <dbReference type="NCBI Taxonomy" id="2099400"/>
    <lineage>
        <taxon>Bacteria</taxon>
        <taxon>Pseudomonadati</taxon>
        <taxon>Pseudomonadota</taxon>
        <taxon>Betaproteobacteria</taxon>
        <taxon>Burkholderiales</taxon>
        <taxon>Oxalobacteraceae</taxon>
        <taxon>Solimicrobium</taxon>
    </lineage>
</organism>
<proteinExistence type="predicted"/>
<dbReference type="Pfam" id="PF13439">
    <property type="entry name" value="Glyco_transf_4"/>
    <property type="match status" value="1"/>
</dbReference>
<dbReference type="Pfam" id="PF13692">
    <property type="entry name" value="Glyco_trans_1_4"/>
    <property type="match status" value="1"/>
</dbReference>
<accession>A0A2S9GYC3</accession>
<dbReference type="RefSeq" id="WP_105532194.1">
    <property type="nucleotide sequence ID" value="NZ_PUGF01000011.1"/>
</dbReference>
<reference evidence="3 4" key="1">
    <citation type="submission" date="2018-02" db="EMBL/GenBank/DDBJ databases">
        <title>Solimicrobium silvestre gen. nov., sp. nov., isolated from alpine forest soil.</title>
        <authorList>
            <person name="Margesin R."/>
            <person name="Albuquerque L."/>
            <person name="Zhang D.-C."/>
            <person name="Froufe H.J.C."/>
            <person name="Severino R."/>
            <person name="Roxo I."/>
            <person name="Egas C."/>
            <person name="Da Costa M.S."/>
        </authorList>
    </citation>
    <scope>NUCLEOTIDE SEQUENCE [LARGE SCALE GENOMIC DNA]</scope>
    <source>
        <strain evidence="3 4">S20-91</strain>
    </source>
</reference>
<evidence type="ECO:0000259" key="2">
    <source>
        <dbReference type="Pfam" id="PF13439"/>
    </source>
</evidence>
<dbReference type="SUPFAM" id="SSF53756">
    <property type="entry name" value="UDP-Glycosyltransferase/glycogen phosphorylase"/>
    <property type="match status" value="1"/>
</dbReference>
<dbReference type="GO" id="GO:0016758">
    <property type="term" value="F:hexosyltransferase activity"/>
    <property type="evidence" value="ECO:0007669"/>
    <property type="project" value="TreeGrafter"/>
</dbReference>
<evidence type="ECO:0000313" key="3">
    <source>
        <dbReference type="EMBL" id="PRC92711.1"/>
    </source>
</evidence>
<keyword evidence="1" id="KW-1133">Transmembrane helix</keyword>
<dbReference type="Gene3D" id="3.40.50.2000">
    <property type="entry name" value="Glycogen Phosphorylase B"/>
    <property type="match status" value="2"/>
</dbReference>
<dbReference type="InterPro" id="IPR028098">
    <property type="entry name" value="Glyco_trans_4-like_N"/>
</dbReference>
<keyword evidence="4" id="KW-1185">Reference proteome</keyword>
<feature type="transmembrane region" description="Helical" evidence="1">
    <location>
        <begin position="105"/>
        <end position="124"/>
    </location>
</feature>
<name>A0A2S9GYC3_9BURK</name>
<dbReference type="PANTHER" id="PTHR45947:SF3">
    <property type="entry name" value="SULFOQUINOVOSYL TRANSFERASE SQD2"/>
    <property type="match status" value="1"/>
</dbReference>
<comment type="caution">
    <text evidence="3">The sequence shown here is derived from an EMBL/GenBank/DDBJ whole genome shotgun (WGS) entry which is preliminary data.</text>
</comment>
<dbReference type="PANTHER" id="PTHR45947">
    <property type="entry name" value="SULFOQUINOVOSYL TRANSFERASE SQD2"/>
    <property type="match status" value="1"/>
</dbReference>
<dbReference type="AlphaFoldDB" id="A0A2S9GYC3"/>
<keyword evidence="1" id="KW-0472">Membrane</keyword>
<keyword evidence="3" id="KW-0808">Transferase</keyword>
<sequence length="422" mass="47536">MRILIVTQYFWPENFRINDLASDFANKGHEVTVLTGSPNYPEGDLYPEFAADPGRFSKYQSVKILRIAHVLRGQSKVRLMLNYLTFFINASLTGAWKLRRSEFDVIFVFAVSPITMAIPAIVLGRLKHIPIFLWVQDLWPETLSAVGVVRSPFLLKMVGKMVSWIYAKCDHILIQSRAFTASVQQYCDQAHLPGKVLYFPNWAEQVFSQTSYHKQDVLKRDDELFTILFAGNIGDAQDFPAILNAAELLKSNERIRWVIVGDGRARDWVADEVVRRGLQSCVHLVGRFSLETMPSFFQVADALLVALKSDDIFSHTVPGKVQSYLAAGKAILGMIDGEARLVIDESGGGRSCASGASAELAQLVMEMSATSKEDLAQMGERGRQYYQRHFDRETLLKKLEMYFQAAKAGQIPLDNTVLYPHE</sequence>
<feature type="domain" description="Glycosyltransferase subfamily 4-like N-terminal" evidence="2">
    <location>
        <begin position="17"/>
        <end position="186"/>
    </location>
</feature>
<evidence type="ECO:0000313" key="4">
    <source>
        <dbReference type="Proteomes" id="UP000237839"/>
    </source>
</evidence>
<dbReference type="InterPro" id="IPR050194">
    <property type="entry name" value="Glycosyltransferase_grp1"/>
</dbReference>
<dbReference type="CDD" id="cd03794">
    <property type="entry name" value="GT4_WbuB-like"/>
    <property type="match status" value="1"/>
</dbReference>
<keyword evidence="1" id="KW-0812">Transmembrane</keyword>
<protein>
    <submittedName>
        <fullName evidence="3">Glycosyl transferase 4-like domain</fullName>
    </submittedName>
</protein>
<dbReference type="OrthoDB" id="9787293at2"/>